<sequence length="84" mass="8996">MPKHPTPRALAAGTGVYQDRDKPAQIQFSNISAGKGLRHSPLVPTLSVMKTRDSVMKCLGRRGGVGPVSRERPAARVSDCSQRG</sequence>
<accession>A0AAV7NDZ9</accession>
<dbReference type="Proteomes" id="UP001066276">
    <property type="component" value="Chromosome 8"/>
</dbReference>
<comment type="caution">
    <text evidence="2">The sequence shown here is derived from an EMBL/GenBank/DDBJ whole genome shotgun (WGS) entry which is preliminary data.</text>
</comment>
<feature type="region of interest" description="Disordered" evidence="1">
    <location>
        <begin position="60"/>
        <end position="84"/>
    </location>
</feature>
<name>A0AAV7NDZ9_PLEWA</name>
<evidence type="ECO:0000313" key="2">
    <source>
        <dbReference type="EMBL" id="KAJ1114323.1"/>
    </source>
</evidence>
<dbReference type="AlphaFoldDB" id="A0AAV7NDZ9"/>
<protein>
    <submittedName>
        <fullName evidence="2">Uncharacterized protein</fullName>
    </submittedName>
</protein>
<reference evidence="2" key="1">
    <citation type="journal article" date="2022" name="bioRxiv">
        <title>Sequencing and chromosome-scale assembly of the giantPleurodeles waltlgenome.</title>
        <authorList>
            <person name="Brown T."/>
            <person name="Elewa A."/>
            <person name="Iarovenko S."/>
            <person name="Subramanian E."/>
            <person name="Araus A.J."/>
            <person name="Petzold A."/>
            <person name="Susuki M."/>
            <person name="Suzuki K.-i.T."/>
            <person name="Hayashi T."/>
            <person name="Toyoda A."/>
            <person name="Oliveira C."/>
            <person name="Osipova E."/>
            <person name="Leigh N.D."/>
            <person name="Simon A."/>
            <person name="Yun M.H."/>
        </authorList>
    </citation>
    <scope>NUCLEOTIDE SEQUENCE</scope>
    <source>
        <strain evidence="2">20211129_DDA</strain>
        <tissue evidence="2">Liver</tissue>
    </source>
</reference>
<evidence type="ECO:0000313" key="3">
    <source>
        <dbReference type="Proteomes" id="UP001066276"/>
    </source>
</evidence>
<dbReference type="EMBL" id="JANPWB010000012">
    <property type="protein sequence ID" value="KAJ1114323.1"/>
    <property type="molecule type" value="Genomic_DNA"/>
</dbReference>
<keyword evidence="3" id="KW-1185">Reference proteome</keyword>
<gene>
    <name evidence="2" type="ORF">NDU88_002561</name>
</gene>
<proteinExistence type="predicted"/>
<evidence type="ECO:0000256" key="1">
    <source>
        <dbReference type="SAM" id="MobiDB-lite"/>
    </source>
</evidence>
<organism evidence="2 3">
    <name type="scientific">Pleurodeles waltl</name>
    <name type="common">Iberian ribbed newt</name>
    <dbReference type="NCBI Taxonomy" id="8319"/>
    <lineage>
        <taxon>Eukaryota</taxon>
        <taxon>Metazoa</taxon>
        <taxon>Chordata</taxon>
        <taxon>Craniata</taxon>
        <taxon>Vertebrata</taxon>
        <taxon>Euteleostomi</taxon>
        <taxon>Amphibia</taxon>
        <taxon>Batrachia</taxon>
        <taxon>Caudata</taxon>
        <taxon>Salamandroidea</taxon>
        <taxon>Salamandridae</taxon>
        <taxon>Pleurodelinae</taxon>
        <taxon>Pleurodeles</taxon>
    </lineage>
</organism>